<sequence>MGSSPCEYVITGLGTLARKEITHYFDFGSAIVLEGGTQNQTNYSEIKDYFRWFTVSFQDILISLNKTVIRFFALRSLNDPDGPKRDWFFDNVTTCGICPDGFSPHANKTPLGGRKKRQKNFGR</sequence>
<evidence type="ECO:0000313" key="3">
    <source>
        <dbReference type="Proteomes" id="UP001642483"/>
    </source>
</evidence>
<protein>
    <submittedName>
        <fullName evidence="2">Uncharacterized protein</fullName>
    </submittedName>
</protein>
<proteinExistence type="predicted"/>
<evidence type="ECO:0000256" key="1">
    <source>
        <dbReference type="SAM" id="MobiDB-lite"/>
    </source>
</evidence>
<dbReference type="EMBL" id="CAWYQH010000130">
    <property type="protein sequence ID" value="CAK8692685.1"/>
    <property type="molecule type" value="Genomic_DNA"/>
</dbReference>
<evidence type="ECO:0000313" key="2">
    <source>
        <dbReference type="EMBL" id="CAK8692685.1"/>
    </source>
</evidence>
<dbReference type="PANTHER" id="PTHR19959:SF119">
    <property type="entry name" value="FUNGAL LIPASE-LIKE DOMAIN-CONTAINING PROTEIN"/>
    <property type="match status" value="1"/>
</dbReference>
<organism evidence="2 3">
    <name type="scientific">Clavelina lepadiformis</name>
    <name type="common">Light-bulb sea squirt</name>
    <name type="synonym">Ascidia lepadiformis</name>
    <dbReference type="NCBI Taxonomy" id="159417"/>
    <lineage>
        <taxon>Eukaryota</taxon>
        <taxon>Metazoa</taxon>
        <taxon>Chordata</taxon>
        <taxon>Tunicata</taxon>
        <taxon>Ascidiacea</taxon>
        <taxon>Aplousobranchia</taxon>
        <taxon>Clavelinidae</taxon>
        <taxon>Clavelina</taxon>
    </lineage>
</organism>
<dbReference type="PANTHER" id="PTHR19959">
    <property type="entry name" value="KINESIN LIGHT CHAIN"/>
    <property type="match status" value="1"/>
</dbReference>
<feature type="compositionally biased region" description="Basic residues" evidence="1">
    <location>
        <begin position="113"/>
        <end position="123"/>
    </location>
</feature>
<reference evidence="2 3" key="1">
    <citation type="submission" date="2024-02" db="EMBL/GenBank/DDBJ databases">
        <authorList>
            <person name="Daric V."/>
            <person name="Darras S."/>
        </authorList>
    </citation>
    <scope>NUCLEOTIDE SEQUENCE [LARGE SCALE GENOMIC DNA]</scope>
</reference>
<gene>
    <name evidence="2" type="ORF">CVLEPA_LOCUS25935</name>
</gene>
<name>A0ABP0GR21_CLALP</name>
<dbReference type="Proteomes" id="UP001642483">
    <property type="component" value="Unassembled WGS sequence"/>
</dbReference>
<comment type="caution">
    <text evidence="2">The sequence shown here is derived from an EMBL/GenBank/DDBJ whole genome shotgun (WGS) entry which is preliminary data.</text>
</comment>
<feature type="region of interest" description="Disordered" evidence="1">
    <location>
        <begin position="101"/>
        <end position="123"/>
    </location>
</feature>
<keyword evidence="3" id="KW-1185">Reference proteome</keyword>
<accession>A0ABP0GR21</accession>